<protein>
    <recommendedName>
        <fullName evidence="3">DUF2262 domain-containing protein</fullName>
    </recommendedName>
</protein>
<dbReference type="Proteomes" id="UP001589607">
    <property type="component" value="Unassembled WGS sequence"/>
</dbReference>
<evidence type="ECO:0000313" key="2">
    <source>
        <dbReference type="Proteomes" id="UP001589607"/>
    </source>
</evidence>
<accession>A0ABV5GK70</accession>
<dbReference type="RefSeq" id="WP_236456485.1">
    <property type="nucleotide sequence ID" value="NZ_CBCSGE010000011.1"/>
</dbReference>
<dbReference type="EMBL" id="JBHMEY010000010">
    <property type="protein sequence ID" value="MFB9095782.1"/>
    <property type="molecule type" value="Genomic_DNA"/>
</dbReference>
<organism evidence="1 2">
    <name type="scientific">Flavobacterium jumunjinense</name>
    <dbReference type="NCBI Taxonomy" id="998845"/>
    <lineage>
        <taxon>Bacteria</taxon>
        <taxon>Pseudomonadati</taxon>
        <taxon>Bacteroidota</taxon>
        <taxon>Flavobacteriia</taxon>
        <taxon>Flavobacteriales</taxon>
        <taxon>Flavobacteriaceae</taxon>
        <taxon>Flavobacterium</taxon>
    </lineage>
</organism>
<comment type="caution">
    <text evidence="1">The sequence shown here is derived from an EMBL/GenBank/DDBJ whole genome shotgun (WGS) entry which is preliminary data.</text>
</comment>
<reference evidence="1 2" key="1">
    <citation type="submission" date="2024-09" db="EMBL/GenBank/DDBJ databases">
        <authorList>
            <person name="Sun Q."/>
            <person name="Mori K."/>
        </authorList>
    </citation>
    <scope>NUCLEOTIDE SEQUENCE [LARGE SCALE GENOMIC DNA]</scope>
    <source>
        <strain evidence="1 2">CECT 7955</strain>
    </source>
</reference>
<name>A0ABV5GK70_9FLAO</name>
<evidence type="ECO:0000313" key="1">
    <source>
        <dbReference type="EMBL" id="MFB9095782.1"/>
    </source>
</evidence>
<keyword evidence="2" id="KW-1185">Reference proteome</keyword>
<sequence length="258" mass="30959">MKCRLKEESSQLFVKAEQYPIIAIRKTNIYDEIVINYLVCDDKCSLYYLGQNAIVITDDDKENYVDVSNPNCNEKIVIDKRFINLIYKSLNNTTSLEFRSEIWDITWLAKSLISIDFDITNRVEAFMNNEEYKVNLIEGFIEFATEYINFEKDSDAFFEIGFYKEEKTKSHLRFYTEDFKPIIDNSEKIKEFLFKGKEIINSEENMSDKISRKLYLMIDCIFIKESQSIFLYYDSYKSEKIIFEYDEYYYQLDLRESD</sequence>
<evidence type="ECO:0008006" key="3">
    <source>
        <dbReference type="Google" id="ProtNLM"/>
    </source>
</evidence>
<proteinExistence type="predicted"/>
<gene>
    <name evidence="1" type="ORF">ACFFVF_04590</name>
</gene>